<dbReference type="CDD" id="cd04301">
    <property type="entry name" value="NAT_SF"/>
    <property type="match status" value="1"/>
</dbReference>
<keyword evidence="2" id="KW-0808">Transferase</keyword>
<dbReference type="InterPro" id="IPR016181">
    <property type="entry name" value="Acyl_CoA_acyltransferase"/>
</dbReference>
<proteinExistence type="predicted"/>
<dbReference type="PROSITE" id="PS51186">
    <property type="entry name" value="GNAT"/>
    <property type="match status" value="1"/>
</dbReference>
<accession>A0A7X9P222</accession>
<dbReference type="InterPro" id="IPR000182">
    <property type="entry name" value="GNAT_dom"/>
</dbReference>
<reference evidence="2 3" key="1">
    <citation type="submission" date="2020-04" db="EMBL/GenBank/DDBJ databases">
        <title>Flammeovirga sp. SR4, a novel species isolated from seawater.</title>
        <authorList>
            <person name="Wang X."/>
        </authorList>
    </citation>
    <scope>NUCLEOTIDE SEQUENCE [LARGE SCALE GENOMIC DNA]</scope>
    <source>
        <strain evidence="2 3">ATCC 23126</strain>
    </source>
</reference>
<protein>
    <submittedName>
        <fullName evidence="2">GNAT family N-acetyltransferase</fullName>
    </submittedName>
</protein>
<dbReference type="Pfam" id="PF00583">
    <property type="entry name" value="Acetyltransf_1"/>
    <property type="match status" value="1"/>
</dbReference>
<dbReference type="GO" id="GO:0016747">
    <property type="term" value="F:acyltransferase activity, transferring groups other than amino-acyl groups"/>
    <property type="evidence" value="ECO:0007669"/>
    <property type="project" value="InterPro"/>
</dbReference>
<dbReference type="PANTHER" id="PTHR43617">
    <property type="entry name" value="L-AMINO ACID N-ACETYLTRANSFERASE"/>
    <property type="match status" value="1"/>
</dbReference>
<evidence type="ECO:0000313" key="2">
    <source>
        <dbReference type="EMBL" id="NME68139.1"/>
    </source>
</evidence>
<dbReference type="InterPro" id="IPR050276">
    <property type="entry name" value="MshD_Acetyltransferase"/>
</dbReference>
<dbReference type="PANTHER" id="PTHR43617:SF34">
    <property type="entry name" value="PUTATIVE-RELATED"/>
    <property type="match status" value="1"/>
</dbReference>
<dbReference type="Proteomes" id="UP000576082">
    <property type="component" value="Unassembled WGS sequence"/>
</dbReference>
<keyword evidence="3" id="KW-1185">Reference proteome</keyword>
<dbReference type="AlphaFoldDB" id="A0A7X9P222"/>
<evidence type="ECO:0000313" key="3">
    <source>
        <dbReference type="Proteomes" id="UP000576082"/>
    </source>
</evidence>
<organism evidence="2 3">
    <name type="scientific">Flammeovirga aprica JL-4</name>
    <dbReference type="NCBI Taxonomy" id="694437"/>
    <lineage>
        <taxon>Bacteria</taxon>
        <taxon>Pseudomonadati</taxon>
        <taxon>Bacteroidota</taxon>
        <taxon>Cytophagia</taxon>
        <taxon>Cytophagales</taxon>
        <taxon>Flammeovirgaceae</taxon>
        <taxon>Flammeovirga</taxon>
    </lineage>
</organism>
<comment type="caution">
    <text evidence="2">The sequence shown here is derived from an EMBL/GenBank/DDBJ whole genome shotgun (WGS) entry which is preliminary data.</text>
</comment>
<evidence type="ECO:0000259" key="1">
    <source>
        <dbReference type="PROSITE" id="PS51186"/>
    </source>
</evidence>
<name>A0A7X9P222_9BACT</name>
<dbReference type="EMBL" id="JABANE010000019">
    <property type="protein sequence ID" value="NME68139.1"/>
    <property type="molecule type" value="Genomic_DNA"/>
</dbReference>
<dbReference type="SUPFAM" id="SSF55729">
    <property type="entry name" value="Acyl-CoA N-acyltransferases (Nat)"/>
    <property type="match status" value="1"/>
</dbReference>
<feature type="domain" description="N-acetyltransferase" evidence="1">
    <location>
        <begin position="7"/>
        <end position="164"/>
    </location>
</feature>
<dbReference type="Gene3D" id="3.40.630.30">
    <property type="match status" value="1"/>
</dbReference>
<gene>
    <name evidence="2" type="ORF">HHU12_09220</name>
</gene>
<dbReference type="RefSeq" id="WP_169656448.1">
    <property type="nucleotide sequence ID" value="NZ_JABANE010000019.1"/>
</dbReference>
<sequence length="164" mass="19098">MKLTSQYTINNNDVTSIDEVAELWKKLFALHHYLRYEVHIEPTDRDWIRRRSKLLQKANDMLVITAKADNKLVGYLIVSVHECDKTVGEIESLYVLKEYRKEDIGTEMMKEAMNWLNYKGVAIQKIAVGVENEQVIAFYNKLGFAPKSIILEKRGDESFRSVNK</sequence>